<keyword evidence="7" id="KW-0479">Metal-binding</keyword>
<gene>
    <name evidence="18" type="ORF">AB675_12178</name>
</gene>
<dbReference type="SUPFAM" id="SSF57850">
    <property type="entry name" value="RING/U-box"/>
    <property type="match status" value="1"/>
</dbReference>
<keyword evidence="13" id="KW-0576">Peroxisome</keyword>
<evidence type="ECO:0000256" key="3">
    <source>
        <dbReference type="ARBA" id="ARBA00008704"/>
    </source>
</evidence>
<dbReference type="GO" id="GO:0004842">
    <property type="term" value="F:ubiquitin-protein transferase activity"/>
    <property type="evidence" value="ECO:0007669"/>
    <property type="project" value="TreeGrafter"/>
</dbReference>
<protein>
    <recommendedName>
        <fullName evidence="4">Peroxisome assembly protein 12</fullName>
    </recommendedName>
    <alternativeName>
        <fullName evidence="14">Peroxin-12</fullName>
    </alternativeName>
</protein>
<keyword evidence="8" id="KW-0863">Zinc-finger</keyword>
<dbReference type="PANTHER" id="PTHR12888:SF0">
    <property type="entry name" value="PEROXISOME ASSEMBLY PROTEIN 12"/>
    <property type="match status" value="1"/>
</dbReference>
<evidence type="ECO:0000256" key="5">
    <source>
        <dbReference type="ARBA" id="ARBA00022448"/>
    </source>
</evidence>
<dbReference type="VEuPathDB" id="FungiDB:AB675_12178"/>
<evidence type="ECO:0000256" key="1">
    <source>
        <dbReference type="ARBA" id="ARBA00004585"/>
    </source>
</evidence>
<evidence type="ECO:0000256" key="7">
    <source>
        <dbReference type="ARBA" id="ARBA00022723"/>
    </source>
</evidence>
<evidence type="ECO:0000313" key="18">
    <source>
        <dbReference type="EMBL" id="KPI38299.1"/>
    </source>
</evidence>
<reference evidence="18 19" key="1">
    <citation type="submission" date="2015-06" db="EMBL/GenBank/DDBJ databases">
        <title>Draft genome of the ant-associated black yeast Phialophora attae CBS 131958.</title>
        <authorList>
            <person name="Moreno L.F."/>
            <person name="Stielow B.J."/>
            <person name="de Hoog S."/>
            <person name="Vicente V.A."/>
            <person name="Weiss V.A."/>
            <person name="de Vries M."/>
            <person name="Cruz L.M."/>
            <person name="Souza E.M."/>
        </authorList>
    </citation>
    <scope>NUCLEOTIDE SEQUENCE [LARGE SCALE GENOMIC DNA]</scope>
    <source>
        <strain evidence="18 19">CBS 131958</strain>
    </source>
</reference>
<sequence>MEYISAIQSNTDTLKPSLFELLAEQQLAALLPPSIRYILAITTHRYPRYLLRILNNFDEVYALLSLLVERYYLKTFGGSFTENFYALKRERVLRVNGGEIKRTQLAVPSEVRERLRIKRADIWKNLFILVGIPYLKRKLDESYDIHIAPSASLLRPQYVDRNVLPSDATLKQRIMHYYKLFLRRIYPSLNAAYYFSILAFSLGYLFDSTKYSSPFLWLVSTRMRRMSEADYRAIDAASDAAAKAASAAAGRPGQGLAGIFHPRTMYPRLLSSLRLFLPASIFALKFLEWWHQSDFSRQLTRKAAEGLELPPPIISGLDLIKNTDPESGLTTLEKSQSTKNASANTPQKRQPPISSTTFLPIFTVPPPATSDLCPICLQPISNAAACQTGAVYDYKCIFQWLEGAHDLQERFMRGEEEADDGDNAGNGTGKKNGSSREGKWESGQGRCAVTGRRVLGGTGGLRRVLV</sequence>
<evidence type="ECO:0000256" key="14">
    <source>
        <dbReference type="ARBA" id="ARBA00029692"/>
    </source>
</evidence>
<evidence type="ECO:0000256" key="8">
    <source>
        <dbReference type="ARBA" id="ARBA00022771"/>
    </source>
</evidence>
<evidence type="ECO:0000256" key="15">
    <source>
        <dbReference type="ARBA" id="ARBA00034505"/>
    </source>
</evidence>
<keyword evidence="9" id="KW-0862">Zinc</keyword>
<evidence type="ECO:0000313" key="19">
    <source>
        <dbReference type="Proteomes" id="UP000038010"/>
    </source>
</evidence>
<dbReference type="InterPro" id="IPR017375">
    <property type="entry name" value="PEX12"/>
</dbReference>
<dbReference type="GO" id="GO:0016562">
    <property type="term" value="P:protein import into peroxisome matrix, receptor recycling"/>
    <property type="evidence" value="ECO:0007669"/>
    <property type="project" value="UniProtKB-ARBA"/>
</dbReference>
<comment type="caution">
    <text evidence="18">The sequence shown here is derived from an EMBL/GenBank/DDBJ whole genome shotgun (WGS) entry which is preliminary data.</text>
</comment>
<comment type="subunit">
    <text evidence="15">Component of the PEX2-PEX10-PEX12 retrotranslocation channel, composed of PEX2, PEX10 and PEX12.</text>
</comment>
<feature type="region of interest" description="Disordered" evidence="16">
    <location>
        <begin position="325"/>
        <end position="359"/>
    </location>
</feature>
<dbReference type="GO" id="GO:0008270">
    <property type="term" value="F:zinc ion binding"/>
    <property type="evidence" value="ECO:0007669"/>
    <property type="project" value="UniProtKB-KW"/>
</dbReference>
<dbReference type="RefSeq" id="XP_017998262.1">
    <property type="nucleotide sequence ID" value="XM_018141085.1"/>
</dbReference>
<proteinExistence type="inferred from homology"/>
<comment type="pathway">
    <text evidence="2">Protein modification; protein ubiquitination.</text>
</comment>
<keyword evidence="11" id="KW-1133">Transmembrane helix</keyword>
<dbReference type="GeneID" id="28732965"/>
<evidence type="ECO:0000256" key="16">
    <source>
        <dbReference type="SAM" id="MobiDB-lite"/>
    </source>
</evidence>
<keyword evidence="19" id="KW-1185">Reference proteome</keyword>
<evidence type="ECO:0000256" key="12">
    <source>
        <dbReference type="ARBA" id="ARBA00023136"/>
    </source>
</evidence>
<keyword evidence="5" id="KW-0813">Transport</keyword>
<keyword evidence="12" id="KW-0472">Membrane</keyword>
<comment type="subcellular location">
    <subcellularLocation>
        <location evidence="1">Peroxisome membrane</location>
        <topology evidence="1">Multi-pass membrane protein</topology>
    </subcellularLocation>
</comment>
<dbReference type="Pfam" id="PF04757">
    <property type="entry name" value="Pex2_Pex12"/>
    <property type="match status" value="1"/>
</dbReference>
<keyword evidence="10" id="KW-0653">Protein transport</keyword>
<dbReference type="GO" id="GO:0006513">
    <property type="term" value="P:protein monoubiquitination"/>
    <property type="evidence" value="ECO:0007669"/>
    <property type="project" value="TreeGrafter"/>
</dbReference>
<evidence type="ECO:0000256" key="9">
    <source>
        <dbReference type="ARBA" id="ARBA00022833"/>
    </source>
</evidence>
<organism evidence="18 19">
    <name type="scientific">Cyphellophora attinorum</name>
    <dbReference type="NCBI Taxonomy" id="1664694"/>
    <lineage>
        <taxon>Eukaryota</taxon>
        <taxon>Fungi</taxon>
        <taxon>Dikarya</taxon>
        <taxon>Ascomycota</taxon>
        <taxon>Pezizomycotina</taxon>
        <taxon>Eurotiomycetes</taxon>
        <taxon>Chaetothyriomycetidae</taxon>
        <taxon>Chaetothyriales</taxon>
        <taxon>Cyphellophoraceae</taxon>
        <taxon>Cyphellophora</taxon>
    </lineage>
</organism>
<dbReference type="InterPro" id="IPR006845">
    <property type="entry name" value="Pex_N"/>
</dbReference>
<evidence type="ECO:0000256" key="11">
    <source>
        <dbReference type="ARBA" id="ARBA00022989"/>
    </source>
</evidence>
<feature type="compositionally biased region" description="Polar residues" evidence="16">
    <location>
        <begin position="328"/>
        <end position="358"/>
    </location>
</feature>
<dbReference type="AlphaFoldDB" id="A0A0N0NKW1"/>
<evidence type="ECO:0000256" key="6">
    <source>
        <dbReference type="ARBA" id="ARBA00022692"/>
    </source>
</evidence>
<feature type="domain" description="Pex N-terminal" evidence="17">
    <location>
        <begin position="25"/>
        <end position="293"/>
    </location>
</feature>
<feature type="region of interest" description="Disordered" evidence="16">
    <location>
        <begin position="415"/>
        <end position="443"/>
    </location>
</feature>
<evidence type="ECO:0000256" key="4">
    <source>
        <dbReference type="ARBA" id="ARBA00018980"/>
    </source>
</evidence>
<evidence type="ECO:0000256" key="13">
    <source>
        <dbReference type="ARBA" id="ARBA00023140"/>
    </source>
</evidence>
<dbReference type="GO" id="GO:1990429">
    <property type="term" value="C:peroxisomal importomer complex"/>
    <property type="evidence" value="ECO:0007669"/>
    <property type="project" value="TreeGrafter"/>
</dbReference>
<dbReference type="GO" id="GO:0005778">
    <property type="term" value="C:peroxisomal membrane"/>
    <property type="evidence" value="ECO:0007669"/>
    <property type="project" value="UniProtKB-SubCell"/>
</dbReference>
<dbReference type="Proteomes" id="UP000038010">
    <property type="component" value="Unassembled WGS sequence"/>
</dbReference>
<evidence type="ECO:0000256" key="10">
    <source>
        <dbReference type="ARBA" id="ARBA00022927"/>
    </source>
</evidence>
<dbReference type="STRING" id="1664694.A0A0N0NKW1"/>
<evidence type="ECO:0000256" key="2">
    <source>
        <dbReference type="ARBA" id="ARBA00004906"/>
    </source>
</evidence>
<dbReference type="PANTHER" id="PTHR12888">
    <property type="entry name" value="PEROXISOME ASSEMBLY PROTEIN 12 PEROXIN-12"/>
    <property type="match status" value="1"/>
</dbReference>
<accession>A0A0N0NKW1</accession>
<dbReference type="OrthoDB" id="107372at2759"/>
<dbReference type="EMBL" id="LFJN01000019">
    <property type="protein sequence ID" value="KPI38299.1"/>
    <property type="molecule type" value="Genomic_DNA"/>
</dbReference>
<comment type="similarity">
    <text evidence="3">Belongs to the pex2/pex10/pex12 family.</text>
</comment>
<evidence type="ECO:0000259" key="17">
    <source>
        <dbReference type="Pfam" id="PF04757"/>
    </source>
</evidence>
<name>A0A0N0NKW1_9EURO</name>
<keyword evidence="6" id="KW-0812">Transmembrane</keyword>